<dbReference type="InParanoid" id="A0A2P5EIV1"/>
<gene>
    <name evidence="3" type="ORF">TorRG33x02_188330</name>
</gene>
<feature type="non-terminal residue" evidence="3">
    <location>
        <position position="1"/>
    </location>
</feature>
<dbReference type="Proteomes" id="UP000237000">
    <property type="component" value="Unassembled WGS sequence"/>
</dbReference>
<feature type="compositionally biased region" description="Basic residues" evidence="1">
    <location>
        <begin position="36"/>
        <end position="49"/>
    </location>
</feature>
<dbReference type="EMBL" id="JXTC01000148">
    <property type="protein sequence ID" value="PON85423.1"/>
    <property type="molecule type" value="Genomic_DNA"/>
</dbReference>
<evidence type="ECO:0000313" key="4">
    <source>
        <dbReference type="Proteomes" id="UP000237000"/>
    </source>
</evidence>
<name>A0A2P5EIV1_TREOI</name>
<keyword evidence="2" id="KW-0472">Membrane</keyword>
<organism evidence="3 4">
    <name type="scientific">Trema orientale</name>
    <name type="common">Charcoal tree</name>
    <name type="synonym">Celtis orientalis</name>
    <dbReference type="NCBI Taxonomy" id="63057"/>
    <lineage>
        <taxon>Eukaryota</taxon>
        <taxon>Viridiplantae</taxon>
        <taxon>Streptophyta</taxon>
        <taxon>Embryophyta</taxon>
        <taxon>Tracheophyta</taxon>
        <taxon>Spermatophyta</taxon>
        <taxon>Magnoliopsida</taxon>
        <taxon>eudicotyledons</taxon>
        <taxon>Gunneridae</taxon>
        <taxon>Pentapetalae</taxon>
        <taxon>rosids</taxon>
        <taxon>fabids</taxon>
        <taxon>Rosales</taxon>
        <taxon>Cannabaceae</taxon>
        <taxon>Trema</taxon>
    </lineage>
</organism>
<evidence type="ECO:0000256" key="1">
    <source>
        <dbReference type="SAM" id="MobiDB-lite"/>
    </source>
</evidence>
<dbReference type="OrthoDB" id="10477833at2759"/>
<feature type="region of interest" description="Disordered" evidence="1">
    <location>
        <begin position="36"/>
        <end position="68"/>
    </location>
</feature>
<comment type="caution">
    <text evidence="3">The sequence shown here is derived from an EMBL/GenBank/DDBJ whole genome shotgun (WGS) entry which is preliminary data.</text>
</comment>
<proteinExistence type="predicted"/>
<feature type="transmembrane region" description="Helical" evidence="2">
    <location>
        <begin position="12"/>
        <end position="33"/>
    </location>
</feature>
<evidence type="ECO:0000256" key="2">
    <source>
        <dbReference type="SAM" id="Phobius"/>
    </source>
</evidence>
<sequence length="68" mass="8007">IPLEIYYNNTLISILLFFKWVFDFHCFHSIQALRNKQKVGKKKKKKKHSNSIEVTKPSQSKSEGKKKA</sequence>
<dbReference type="AlphaFoldDB" id="A0A2P5EIV1"/>
<keyword evidence="2" id="KW-0812">Transmembrane</keyword>
<evidence type="ECO:0000313" key="3">
    <source>
        <dbReference type="EMBL" id="PON85423.1"/>
    </source>
</evidence>
<keyword evidence="4" id="KW-1185">Reference proteome</keyword>
<protein>
    <submittedName>
        <fullName evidence="3">Uncharacterized protein</fullName>
    </submittedName>
</protein>
<reference evidence="4" key="1">
    <citation type="submission" date="2016-06" db="EMBL/GenBank/DDBJ databases">
        <title>Parallel loss of symbiosis genes in relatives of nitrogen-fixing non-legume Parasponia.</title>
        <authorList>
            <person name="Van Velzen R."/>
            <person name="Holmer R."/>
            <person name="Bu F."/>
            <person name="Rutten L."/>
            <person name="Van Zeijl A."/>
            <person name="Liu W."/>
            <person name="Santuari L."/>
            <person name="Cao Q."/>
            <person name="Sharma T."/>
            <person name="Shen D."/>
            <person name="Roswanjaya Y."/>
            <person name="Wardhani T."/>
            <person name="Kalhor M.S."/>
            <person name="Jansen J."/>
            <person name="Van den Hoogen J."/>
            <person name="Gungor B."/>
            <person name="Hartog M."/>
            <person name="Hontelez J."/>
            <person name="Verver J."/>
            <person name="Yang W.-C."/>
            <person name="Schijlen E."/>
            <person name="Repin R."/>
            <person name="Schilthuizen M."/>
            <person name="Schranz E."/>
            <person name="Heidstra R."/>
            <person name="Miyata K."/>
            <person name="Fedorova E."/>
            <person name="Kohlen W."/>
            <person name="Bisseling T."/>
            <person name="Smit S."/>
            <person name="Geurts R."/>
        </authorList>
    </citation>
    <scope>NUCLEOTIDE SEQUENCE [LARGE SCALE GENOMIC DNA]</scope>
    <source>
        <strain evidence="4">cv. RG33-2</strain>
    </source>
</reference>
<feature type="compositionally biased region" description="Polar residues" evidence="1">
    <location>
        <begin position="51"/>
        <end position="61"/>
    </location>
</feature>
<keyword evidence="2" id="KW-1133">Transmembrane helix</keyword>
<accession>A0A2P5EIV1</accession>